<dbReference type="KEGG" id="amob:HG15A2_16220"/>
<dbReference type="AlphaFoldDB" id="A0A517MTY5"/>
<dbReference type="SUPFAM" id="SSF56954">
    <property type="entry name" value="Outer membrane efflux proteins (OEP)"/>
    <property type="match status" value="1"/>
</dbReference>
<feature type="chain" id="PRO_5021723224" evidence="3">
    <location>
        <begin position="22"/>
        <end position="496"/>
    </location>
</feature>
<sequence length="496" mass="53777" precursor="true">MIKTNFLCPLALLLAVGCASDAHKSAPLRAPAMIGSAAITRASYQESAEEKQSEFADIANVDSGSTENTKPDSSELLQPSAVDETKNEAALPEPQRLPAIASESVGALTLEALQELAFESNPAIAQQAARICALRGKWVQVGLPTNPTVGYTAGEIGNDGAAGQQGVFVGKNFITAQKLQRNRAIVAAEIHRAEQQLAATQARVRTDVRQSYYGALLAQRRVELAEELVQVTTKAASASKSLLEAEEIPLAGLLQTEIQQQNARVMLRTAENGLDQAWRELSAVVANGQLAFQQLTGDVSALPEALDWQEQLARLQTESPELAIAMAQVERARRALNRACVESVPNISTQVSVQYDDSTSDTITGVQVGIPLPIWDRNQGGIRQAQAEISEAMRNVERIELNLQRRLADTVRQYADARVTAATYENEVLPRSKRTFSLVQRGYEEGEVGYLDLLAAQQTFSQANLSYLDALKSLWQSKNRIDGLLLENSLATVSGE</sequence>
<evidence type="ECO:0000256" key="2">
    <source>
        <dbReference type="SAM" id="Coils"/>
    </source>
</evidence>
<gene>
    <name evidence="4" type="primary">czcC_2</name>
    <name evidence="4" type="ORF">HG15A2_16220</name>
</gene>
<name>A0A517MTY5_9BACT</name>
<dbReference type="Pfam" id="PF02321">
    <property type="entry name" value="OEP"/>
    <property type="match status" value="1"/>
</dbReference>
<accession>A0A517MTY5</accession>
<keyword evidence="5" id="KW-1185">Reference proteome</keyword>
<organism evidence="4 5">
    <name type="scientific">Adhaeretor mobilis</name>
    <dbReference type="NCBI Taxonomy" id="1930276"/>
    <lineage>
        <taxon>Bacteria</taxon>
        <taxon>Pseudomonadati</taxon>
        <taxon>Planctomycetota</taxon>
        <taxon>Planctomycetia</taxon>
        <taxon>Pirellulales</taxon>
        <taxon>Lacipirellulaceae</taxon>
        <taxon>Adhaeretor</taxon>
    </lineage>
</organism>
<evidence type="ECO:0000313" key="5">
    <source>
        <dbReference type="Proteomes" id="UP000319852"/>
    </source>
</evidence>
<comment type="similarity">
    <text evidence="1">Belongs to the outer membrane factor (OMF) (TC 1.B.17) family.</text>
</comment>
<dbReference type="RefSeq" id="WP_145059430.1">
    <property type="nucleotide sequence ID" value="NZ_CP036263.1"/>
</dbReference>
<evidence type="ECO:0000256" key="3">
    <source>
        <dbReference type="SAM" id="SignalP"/>
    </source>
</evidence>
<feature type="signal peptide" evidence="3">
    <location>
        <begin position="1"/>
        <end position="21"/>
    </location>
</feature>
<dbReference type="PANTHER" id="PTHR30203:SF24">
    <property type="entry name" value="BLR4935 PROTEIN"/>
    <property type="match status" value="1"/>
</dbReference>
<dbReference type="InterPro" id="IPR003423">
    <property type="entry name" value="OMP_efflux"/>
</dbReference>
<dbReference type="PROSITE" id="PS51257">
    <property type="entry name" value="PROKAR_LIPOPROTEIN"/>
    <property type="match status" value="1"/>
</dbReference>
<evidence type="ECO:0000256" key="1">
    <source>
        <dbReference type="ARBA" id="ARBA00007613"/>
    </source>
</evidence>
<dbReference type="InterPro" id="IPR010131">
    <property type="entry name" value="MdtP/NodT-like"/>
</dbReference>
<dbReference type="OrthoDB" id="9791261at2"/>
<dbReference type="PANTHER" id="PTHR30203">
    <property type="entry name" value="OUTER MEMBRANE CATION EFFLUX PROTEIN"/>
    <property type="match status" value="1"/>
</dbReference>
<dbReference type="Proteomes" id="UP000319852">
    <property type="component" value="Chromosome"/>
</dbReference>
<protein>
    <submittedName>
        <fullName evidence="4">Cobalt-zinc-cadmium resistance protein CzcC</fullName>
    </submittedName>
</protein>
<dbReference type="Gene3D" id="1.20.1600.10">
    <property type="entry name" value="Outer membrane efflux proteins (OEP)"/>
    <property type="match status" value="1"/>
</dbReference>
<keyword evidence="2" id="KW-0175">Coiled coil</keyword>
<keyword evidence="3" id="KW-0732">Signal</keyword>
<reference evidence="4 5" key="1">
    <citation type="submission" date="2019-02" db="EMBL/GenBank/DDBJ databases">
        <title>Deep-cultivation of Planctomycetes and their phenomic and genomic characterization uncovers novel biology.</title>
        <authorList>
            <person name="Wiegand S."/>
            <person name="Jogler M."/>
            <person name="Boedeker C."/>
            <person name="Pinto D."/>
            <person name="Vollmers J."/>
            <person name="Rivas-Marin E."/>
            <person name="Kohn T."/>
            <person name="Peeters S.H."/>
            <person name="Heuer A."/>
            <person name="Rast P."/>
            <person name="Oberbeckmann S."/>
            <person name="Bunk B."/>
            <person name="Jeske O."/>
            <person name="Meyerdierks A."/>
            <person name="Storesund J.E."/>
            <person name="Kallscheuer N."/>
            <person name="Luecker S."/>
            <person name="Lage O.M."/>
            <person name="Pohl T."/>
            <person name="Merkel B.J."/>
            <person name="Hornburger P."/>
            <person name="Mueller R.-W."/>
            <person name="Bruemmer F."/>
            <person name="Labrenz M."/>
            <person name="Spormann A.M."/>
            <person name="Op den Camp H."/>
            <person name="Overmann J."/>
            <person name="Amann R."/>
            <person name="Jetten M.S.M."/>
            <person name="Mascher T."/>
            <person name="Medema M.H."/>
            <person name="Devos D.P."/>
            <person name="Kaster A.-K."/>
            <person name="Ovreas L."/>
            <person name="Rohde M."/>
            <person name="Galperin M.Y."/>
            <person name="Jogler C."/>
        </authorList>
    </citation>
    <scope>NUCLEOTIDE SEQUENCE [LARGE SCALE GENOMIC DNA]</scope>
    <source>
        <strain evidence="4 5">HG15A2</strain>
    </source>
</reference>
<dbReference type="EMBL" id="CP036263">
    <property type="protein sequence ID" value="QDS98349.1"/>
    <property type="molecule type" value="Genomic_DNA"/>
</dbReference>
<dbReference type="GO" id="GO:0015562">
    <property type="term" value="F:efflux transmembrane transporter activity"/>
    <property type="evidence" value="ECO:0007669"/>
    <property type="project" value="InterPro"/>
</dbReference>
<evidence type="ECO:0000313" key="4">
    <source>
        <dbReference type="EMBL" id="QDS98349.1"/>
    </source>
</evidence>
<proteinExistence type="inferred from homology"/>
<feature type="coiled-coil region" evidence="2">
    <location>
        <begin position="176"/>
        <end position="203"/>
    </location>
</feature>